<proteinExistence type="predicted"/>
<dbReference type="InterPro" id="IPR044603">
    <property type="entry name" value="SAG101-like"/>
</dbReference>
<evidence type="ECO:0000313" key="8">
    <source>
        <dbReference type="EMBL" id="KAJ4972988.1"/>
    </source>
</evidence>
<evidence type="ECO:0000256" key="4">
    <source>
        <dbReference type="ARBA" id="ARBA00022821"/>
    </source>
</evidence>
<dbReference type="GO" id="GO:0052689">
    <property type="term" value="F:carboxylic ester hydrolase activity"/>
    <property type="evidence" value="ECO:0007669"/>
    <property type="project" value="InterPro"/>
</dbReference>
<accession>A0A9Q0QV17</accession>
<evidence type="ECO:0008006" key="10">
    <source>
        <dbReference type="Google" id="ProtNLM"/>
    </source>
</evidence>
<keyword evidence="9" id="KW-1185">Reference proteome</keyword>
<dbReference type="OrthoDB" id="438440at2759"/>
<reference evidence="8" key="1">
    <citation type="journal article" date="2023" name="Plant J.">
        <title>The genome of the king protea, Protea cynaroides.</title>
        <authorList>
            <person name="Chang J."/>
            <person name="Duong T.A."/>
            <person name="Schoeman C."/>
            <person name="Ma X."/>
            <person name="Roodt D."/>
            <person name="Barker N."/>
            <person name="Li Z."/>
            <person name="Van de Peer Y."/>
            <person name="Mizrachi E."/>
        </authorList>
    </citation>
    <scope>NUCLEOTIDE SEQUENCE</scope>
    <source>
        <tissue evidence="8">Young leaves</tissue>
    </source>
</reference>
<dbReference type="GO" id="GO:0005634">
    <property type="term" value="C:nucleus"/>
    <property type="evidence" value="ECO:0007669"/>
    <property type="project" value="UniProtKB-SubCell"/>
</dbReference>
<dbReference type="GO" id="GO:0005737">
    <property type="term" value="C:cytoplasm"/>
    <property type="evidence" value="ECO:0007669"/>
    <property type="project" value="UniProtKB-SubCell"/>
</dbReference>
<evidence type="ECO:0000256" key="1">
    <source>
        <dbReference type="ARBA" id="ARBA00004123"/>
    </source>
</evidence>
<sequence length="632" mass="72048">MALLVTWVGPGIMVVLARWDGLGIMVGLVRGGSGPFTEKEQSVHLLSASASFSMDPRDRELCNQPKPDEKVFSIGLELAAKVLTSNLLQRSLDAIQNLNNDLTKKNIRDSSLSYSLVYKAYDDDQNKWEIIAFGCENGGVLSSSVSSETLEQNPHEFNFLQSKNHPFSVNEEALKLFRSLHHQDPDLFQRLKNPSKPLIVTGHSVGGSIASLFCLWLLENIHQSNRNIPICITFGSPLLGDDVLRQAILNRSGWNPRFLHVVSNDDVIPQTFLSSTTNSYMPFGTFLMCSLSGSACFDHPDSVLSLLEAMGGYQLPNLMDYVKLLKNLTYCKMVLSNGASQLHELRDDPLRAGIILQLDAIGDNRMQEDKKEDTLITAIMEREKWSYTDHKDRITGAERKLNARKIDMANLEWYKKISSTVGAVGYYDCYKSNINLERRNSDAVTFKRRLNKYWEKLVEEAERKPRKEGVVPLAGIRQLYGGTNYRRMVEPLDIADYYKGGTKRNYCTQGRPKHYQLLQKWQEEHERATNKPEKKSNSRDRLTEDSCFWADVEEAMILTKSLKNGEESSIENLKNFEDKVKSMIDNLAVSPDIFLEGSTFMQWWNEYKNIPECTHRSSLADFMEKKLDKKYI</sequence>
<comment type="subcellular location">
    <subcellularLocation>
        <location evidence="2">Cytoplasm</location>
    </subcellularLocation>
    <subcellularLocation>
        <location evidence="1">Nucleus</location>
    </subcellularLocation>
</comment>
<gene>
    <name evidence="8" type="ORF">NE237_006162</name>
</gene>
<evidence type="ECO:0000259" key="7">
    <source>
        <dbReference type="Pfam" id="PF18117"/>
    </source>
</evidence>
<organism evidence="8 9">
    <name type="scientific">Protea cynaroides</name>
    <dbReference type="NCBI Taxonomy" id="273540"/>
    <lineage>
        <taxon>Eukaryota</taxon>
        <taxon>Viridiplantae</taxon>
        <taxon>Streptophyta</taxon>
        <taxon>Embryophyta</taxon>
        <taxon>Tracheophyta</taxon>
        <taxon>Spermatophyta</taxon>
        <taxon>Magnoliopsida</taxon>
        <taxon>Proteales</taxon>
        <taxon>Proteaceae</taxon>
        <taxon>Protea</taxon>
    </lineage>
</organism>
<dbReference type="Gene3D" id="3.40.50.1820">
    <property type="entry name" value="alpha/beta hydrolase"/>
    <property type="match status" value="1"/>
</dbReference>
<evidence type="ECO:0000256" key="3">
    <source>
        <dbReference type="ARBA" id="ARBA00022490"/>
    </source>
</evidence>
<dbReference type="InterPro" id="IPR002921">
    <property type="entry name" value="Fungal_lipase-type"/>
</dbReference>
<evidence type="ECO:0000259" key="6">
    <source>
        <dbReference type="Pfam" id="PF01764"/>
    </source>
</evidence>
<dbReference type="GO" id="GO:0006629">
    <property type="term" value="P:lipid metabolic process"/>
    <property type="evidence" value="ECO:0007669"/>
    <property type="project" value="InterPro"/>
</dbReference>
<evidence type="ECO:0000256" key="5">
    <source>
        <dbReference type="ARBA" id="ARBA00023242"/>
    </source>
</evidence>
<keyword evidence="5" id="KW-0539">Nucleus</keyword>
<dbReference type="InterPro" id="IPR029058">
    <property type="entry name" value="AB_hydrolase_fold"/>
</dbReference>
<evidence type="ECO:0000313" key="9">
    <source>
        <dbReference type="Proteomes" id="UP001141806"/>
    </source>
</evidence>
<evidence type="ECO:0000256" key="2">
    <source>
        <dbReference type="ARBA" id="ARBA00004496"/>
    </source>
</evidence>
<keyword evidence="4" id="KW-0611">Plant defense</keyword>
<dbReference type="AlphaFoldDB" id="A0A9Q0QV17"/>
<feature type="domain" description="EDS1 EP" evidence="7">
    <location>
        <begin position="409"/>
        <end position="622"/>
    </location>
</feature>
<dbReference type="EMBL" id="JAMYWD010000004">
    <property type="protein sequence ID" value="KAJ4972988.1"/>
    <property type="molecule type" value="Genomic_DNA"/>
</dbReference>
<dbReference type="GO" id="GO:0006952">
    <property type="term" value="P:defense response"/>
    <property type="evidence" value="ECO:0007669"/>
    <property type="project" value="UniProtKB-KW"/>
</dbReference>
<dbReference type="Pfam" id="PF01764">
    <property type="entry name" value="Lipase_3"/>
    <property type="match status" value="1"/>
</dbReference>
<dbReference type="PANTHER" id="PTHR46898:SF3">
    <property type="entry name" value="FUNGAL LIPASE-LIKE DOMAIN-CONTAINING PROTEIN"/>
    <property type="match status" value="1"/>
</dbReference>
<comment type="caution">
    <text evidence="8">The sequence shown here is derived from an EMBL/GenBank/DDBJ whole genome shotgun (WGS) entry which is preliminary data.</text>
</comment>
<dbReference type="Pfam" id="PF18117">
    <property type="entry name" value="EDS1_EP"/>
    <property type="match status" value="1"/>
</dbReference>
<keyword evidence="3" id="KW-0963">Cytoplasm</keyword>
<protein>
    <recommendedName>
        <fullName evidence="10">Senescence-associated carboxylesterase 101</fullName>
    </recommendedName>
</protein>
<dbReference type="Proteomes" id="UP001141806">
    <property type="component" value="Unassembled WGS sequence"/>
</dbReference>
<dbReference type="PANTHER" id="PTHR46898">
    <property type="entry name" value="SENESCENCE-ASSOCIATED CARBOXYLESTERASE 101"/>
    <property type="match status" value="1"/>
</dbReference>
<dbReference type="SUPFAM" id="SSF53474">
    <property type="entry name" value="alpha/beta-Hydrolases"/>
    <property type="match status" value="1"/>
</dbReference>
<name>A0A9Q0QV17_9MAGN</name>
<feature type="domain" description="Fungal lipase-type" evidence="6">
    <location>
        <begin position="161"/>
        <end position="273"/>
    </location>
</feature>
<dbReference type="InterPro" id="IPR041266">
    <property type="entry name" value="EDS1_EP"/>
</dbReference>